<feature type="region of interest" description="Disordered" evidence="1">
    <location>
        <begin position="99"/>
        <end position="118"/>
    </location>
</feature>
<feature type="region of interest" description="Disordered" evidence="1">
    <location>
        <begin position="150"/>
        <end position="169"/>
    </location>
</feature>
<dbReference type="KEGG" id="zro:ZYRO0F14036g"/>
<dbReference type="RefSeq" id="XP_002497810.1">
    <property type="nucleotide sequence ID" value="XM_002497765.1"/>
</dbReference>
<evidence type="ECO:0000313" key="3">
    <source>
        <dbReference type="Proteomes" id="UP000008536"/>
    </source>
</evidence>
<organism evidence="2 3">
    <name type="scientific">Zygosaccharomyces rouxii (strain ATCC 2623 / CBS 732 / NBRC 1130 / NCYC 568 / NRRL Y-229)</name>
    <dbReference type="NCBI Taxonomy" id="559307"/>
    <lineage>
        <taxon>Eukaryota</taxon>
        <taxon>Fungi</taxon>
        <taxon>Dikarya</taxon>
        <taxon>Ascomycota</taxon>
        <taxon>Saccharomycotina</taxon>
        <taxon>Saccharomycetes</taxon>
        <taxon>Saccharomycetales</taxon>
        <taxon>Saccharomycetaceae</taxon>
        <taxon>Zygosaccharomyces</taxon>
    </lineage>
</organism>
<dbReference type="GeneID" id="8205580"/>
<evidence type="ECO:0000313" key="2">
    <source>
        <dbReference type="EMBL" id="CAR28877.1"/>
    </source>
</evidence>
<feature type="compositionally biased region" description="Basic residues" evidence="1">
    <location>
        <begin position="252"/>
        <end position="273"/>
    </location>
</feature>
<keyword evidence="3" id="KW-1185">Reference proteome</keyword>
<dbReference type="Proteomes" id="UP000008536">
    <property type="component" value="Chromosome F"/>
</dbReference>
<dbReference type="EMBL" id="CU928178">
    <property type="protein sequence ID" value="CAR28877.1"/>
    <property type="molecule type" value="Genomic_DNA"/>
</dbReference>
<proteinExistence type="predicted"/>
<reference evidence="2 3" key="1">
    <citation type="journal article" date="2009" name="Genome Res.">
        <title>Comparative genomics of protoploid Saccharomycetaceae.</title>
        <authorList>
            <consortium name="The Genolevures Consortium"/>
            <person name="Souciet J.-L."/>
            <person name="Dujon B."/>
            <person name="Gaillardin C."/>
            <person name="Johnston M."/>
            <person name="Baret P.V."/>
            <person name="Cliften P."/>
            <person name="Sherman D.J."/>
            <person name="Weissenbach J."/>
            <person name="Westhof E."/>
            <person name="Wincker P."/>
            <person name="Jubin C."/>
            <person name="Poulain J."/>
            <person name="Barbe V."/>
            <person name="Segurens B."/>
            <person name="Artiguenave F."/>
            <person name="Anthouard V."/>
            <person name="Vacherie B."/>
            <person name="Val M.-E."/>
            <person name="Fulton R.S."/>
            <person name="Minx P."/>
            <person name="Wilson R."/>
            <person name="Durrens P."/>
            <person name="Jean G."/>
            <person name="Marck C."/>
            <person name="Martin T."/>
            <person name="Nikolski M."/>
            <person name="Rolland T."/>
            <person name="Seret M.-L."/>
            <person name="Casaregola S."/>
            <person name="Despons L."/>
            <person name="Fairhead C."/>
            <person name="Fischer G."/>
            <person name="Lafontaine I."/>
            <person name="Leh V."/>
            <person name="Lemaire M."/>
            <person name="de Montigny J."/>
            <person name="Neuveglise C."/>
            <person name="Thierry A."/>
            <person name="Blanc-Lenfle I."/>
            <person name="Bleykasten C."/>
            <person name="Diffels J."/>
            <person name="Fritsch E."/>
            <person name="Frangeul L."/>
            <person name="Goeffon A."/>
            <person name="Jauniaux N."/>
            <person name="Kachouri-Lafond R."/>
            <person name="Payen C."/>
            <person name="Potier S."/>
            <person name="Pribylova L."/>
            <person name="Ozanne C."/>
            <person name="Richard G.-F."/>
            <person name="Sacerdot C."/>
            <person name="Straub M.-L."/>
            <person name="Talla E."/>
        </authorList>
    </citation>
    <scope>NUCLEOTIDE SEQUENCE [LARGE SCALE GENOMIC DNA]</scope>
    <source>
        <strain evidence="2 3">ATCC 2623 / CBS 732 / BCRC 21506 / NBRC 1130 / NCYC 568 / NRRL Y-229</strain>
    </source>
</reference>
<accession>C5DYL6</accession>
<feature type="region of interest" description="Disordered" evidence="1">
    <location>
        <begin position="215"/>
        <end position="280"/>
    </location>
</feature>
<feature type="compositionally biased region" description="Pro residues" evidence="1">
    <location>
        <begin position="152"/>
        <end position="169"/>
    </location>
</feature>
<dbReference type="AlphaFoldDB" id="C5DYL6"/>
<dbReference type="InParanoid" id="C5DYL6"/>
<name>C5DYL6_ZYGRC</name>
<evidence type="ECO:0000256" key="1">
    <source>
        <dbReference type="SAM" id="MobiDB-lite"/>
    </source>
</evidence>
<gene>
    <name evidence="2" type="ordered locus">ZYRO0F14036g</name>
</gene>
<sequence length="280" mass="31777">MSNFDYSKEAHKLIEFAQRCIETVPKDNDSFKRMEIELKNRKEFRKTLRSLNMLEEGRYDLVDDCTFKEHIADYPGVTRTFAKVDPNSCKIEYEPPKLGLQERKNSKDRRSDAKRDHFVEKKRQKLMEGAEQNTSLVKTLLGSPYYVDLTHSPPPPPPPPPLPAVAPPPNLYEPQPQINLGGGPSLPYHNYPVANPGIAPAHTYLVPTYQQQPFLTPQYSIPPPGPHLTSTLPPPSGVRHEKTPSQVSKPMKSSRKSSKQKLPKSLRKMGKVAKRYDLDT</sequence>
<dbReference type="HOGENOM" id="CLU_994676_0_0_1"/>
<feature type="compositionally biased region" description="Pro residues" evidence="1">
    <location>
        <begin position="220"/>
        <end position="236"/>
    </location>
</feature>
<protein>
    <submittedName>
        <fullName evidence="2">ZYRO0F14036p</fullName>
    </submittedName>
</protein>